<dbReference type="GeneID" id="17294263"/>
<reference evidence="3" key="2">
    <citation type="submission" date="2012-11" db="EMBL/GenBank/DDBJ databases">
        <authorList>
            <person name="Kuo A."/>
            <person name="Curtis B.A."/>
            <person name="Tanifuji G."/>
            <person name="Burki F."/>
            <person name="Gruber A."/>
            <person name="Irimia M."/>
            <person name="Maruyama S."/>
            <person name="Arias M.C."/>
            <person name="Ball S.G."/>
            <person name="Gile G.H."/>
            <person name="Hirakawa Y."/>
            <person name="Hopkins J.F."/>
            <person name="Rensing S.A."/>
            <person name="Schmutz J."/>
            <person name="Symeonidi A."/>
            <person name="Elias M."/>
            <person name="Eveleigh R.J."/>
            <person name="Herman E.K."/>
            <person name="Klute M.J."/>
            <person name="Nakayama T."/>
            <person name="Obornik M."/>
            <person name="Reyes-Prieto A."/>
            <person name="Armbrust E.V."/>
            <person name="Aves S.J."/>
            <person name="Beiko R.G."/>
            <person name="Coutinho P."/>
            <person name="Dacks J.B."/>
            <person name="Durnford D.G."/>
            <person name="Fast N.M."/>
            <person name="Green B.R."/>
            <person name="Grisdale C."/>
            <person name="Hempe F."/>
            <person name="Henrissat B."/>
            <person name="Hoppner M.P."/>
            <person name="Ishida K.-I."/>
            <person name="Kim E."/>
            <person name="Koreny L."/>
            <person name="Kroth P.G."/>
            <person name="Liu Y."/>
            <person name="Malik S.-B."/>
            <person name="Maier U.G."/>
            <person name="McRose D."/>
            <person name="Mock T."/>
            <person name="Neilson J.A."/>
            <person name="Onodera N.T."/>
            <person name="Poole A.M."/>
            <person name="Pritham E.J."/>
            <person name="Richards T.A."/>
            <person name="Rocap G."/>
            <person name="Roy S.W."/>
            <person name="Sarai C."/>
            <person name="Schaack S."/>
            <person name="Shirato S."/>
            <person name="Slamovits C.H."/>
            <person name="Spencer D.F."/>
            <person name="Suzuki S."/>
            <person name="Worden A.Z."/>
            <person name="Zauner S."/>
            <person name="Barry K."/>
            <person name="Bell C."/>
            <person name="Bharti A.K."/>
            <person name="Crow J.A."/>
            <person name="Grimwood J."/>
            <person name="Kramer R."/>
            <person name="Lindquist E."/>
            <person name="Lucas S."/>
            <person name="Salamov A."/>
            <person name="McFadden G.I."/>
            <person name="Lane C.E."/>
            <person name="Keeling P.J."/>
            <person name="Gray M.W."/>
            <person name="Grigoriev I.V."/>
            <person name="Archibald J.M."/>
        </authorList>
    </citation>
    <scope>NUCLEOTIDE SEQUENCE</scope>
    <source>
        <strain evidence="3">CCMP2712</strain>
    </source>
</reference>
<dbReference type="EnsemblProtists" id="EKX37524">
    <property type="protein sequence ID" value="EKX37524"/>
    <property type="gene ID" value="GUITHDRAFT_116333"/>
</dbReference>
<evidence type="ECO:0000313" key="2">
    <source>
        <dbReference type="EnsemblProtists" id="EKX37524"/>
    </source>
</evidence>
<dbReference type="RefSeq" id="XP_005824504.1">
    <property type="nucleotide sequence ID" value="XM_005824447.1"/>
</dbReference>
<name>L1INQ9_GUITC</name>
<sequence>MELVSPYMKQRAPLYMHCFDEIVCCVKLSSVLKCRQACLMDASKGSISGLDSMIANLRAMRHRCGNQIESDEKEIIEIDKNIARLSASQKKYEDV</sequence>
<keyword evidence="3" id="KW-1185">Reference proteome</keyword>
<protein>
    <submittedName>
        <fullName evidence="1 2">Uncharacterized protein</fullName>
    </submittedName>
</protein>
<organism evidence="1">
    <name type="scientific">Guillardia theta (strain CCMP2712)</name>
    <name type="common">Cryptophyte</name>
    <dbReference type="NCBI Taxonomy" id="905079"/>
    <lineage>
        <taxon>Eukaryota</taxon>
        <taxon>Cryptophyceae</taxon>
        <taxon>Pyrenomonadales</taxon>
        <taxon>Geminigeraceae</taxon>
        <taxon>Guillardia</taxon>
    </lineage>
</organism>
<reference evidence="2" key="3">
    <citation type="submission" date="2016-03" db="UniProtKB">
        <authorList>
            <consortium name="EnsemblProtists"/>
        </authorList>
    </citation>
    <scope>IDENTIFICATION</scope>
</reference>
<evidence type="ECO:0000313" key="3">
    <source>
        <dbReference type="Proteomes" id="UP000011087"/>
    </source>
</evidence>
<dbReference type="AlphaFoldDB" id="L1INQ9"/>
<evidence type="ECO:0000313" key="1">
    <source>
        <dbReference type="EMBL" id="EKX37524.1"/>
    </source>
</evidence>
<dbReference type="Proteomes" id="UP000011087">
    <property type="component" value="Unassembled WGS sequence"/>
</dbReference>
<dbReference type="PaxDb" id="55529-EKX37524"/>
<dbReference type="HOGENOM" id="CLU_2377248_0_0_1"/>
<proteinExistence type="predicted"/>
<dbReference type="KEGG" id="gtt:GUITHDRAFT_116333"/>
<gene>
    <name evidence="1" type="ORF">GUITHDRAFT_116333</name>
</gene>
<reference evidence="1 3" key="1">
    <citation type="journal article" date="2012" name="Nature">
        <title>Algal genomes reveal evolutionary mosaicism and the fate of nucleomorphs.</title>
        <authorList>
            <consortium name="DOE Joint Genome Institute"/>
            <person name="Curtis B.A."/>
            <person name="Tanifuji G."/>
            <person name="Burki F."/>
            <person name="Gruber A."/>
            <person name="Irimia M."/>
            <person name="Maruyama S."/>
            <person name="Arias M.C."/>
            <person name="Ball S.G."/>
            <person name="Gile G.H."/>
            <person name="Hirakawa Y."/>
            <person name="Hopkins J.F."/>
            <person name="Kuo A."/>
            <person name="Rensing S.A."/>
            <person name="Schmutz J."/>
            <person name="Symeonidi A."/>
            <person name="Elias M."/>
            <person name="Eveleigh R.J."/>
            <person name="Herman E.K."/>
            <person name="Klute M.J."/>
            <person name="Nakayama T."/>
            <person name="Obornik M."/>
            <person name="Reyes-Prieto A."/>
            <person name="Armbrust E.V."/>
            <person name="Aves S.J."/>
            <person name="Beiko R.G."/>
            <person name="Coutinho P."/>
            <person name="Dacks J.B."/>
            <person name="Durnford D.G."/>
            <person name="Fast N.M."/>
            <person name="Green B.R."/>
            <person name="Grisdale C.J."/>
            <person name="Hempel F."/>
            <person name="Henrissat B."/>
            <person name="Hoppner M.P."/>
            <person name="Ishida K."/>
            <person name="Kim E."/>
            <person name="Koreny L."/>
            <person name="Kroth P.G."/>
            <person name="Liu Y."/>
            <person name="Malik S.B."/>
            <person name="Maier U.G."/>
            <person name="McRose D."/>
            <person name="Mock T."/>
            <person name="Neilson J.A."/>
            <person name="Onodera N.T."/>
            <person name="Poole A.M."/>
            <person name="Pritham E.J."/>
            <person name="Richards T.A."/>
            <person name="Rocap G."/>
            <person name="Roy S.W."/>
            <person name="Sarai C."/>
            <person name="Schaack S."/>
            <person name="Shirato S."/>
            <person name="Slamovits C.H."/>
            <person name="Spencer D.F."/>
            <person name="Suzuki S."/>
            <person name="Worden A.Z."/>
            <person name="Zauner S."/>
            <person name="Barry K."/>
            <person name="Bell C."/>
            <person name="Bharti A.K."/>
            <person name="Crow J.A."/>
            <person name="Grimwood J."/>
            <person name="Kramer R."/>
            <person name="Lindquist E."/>
            <person name="Lucas S."/>
            <person name="Salamov A."/>
            <person name="McFadden G.I."/>
            <person name="Lane C.E."/>
            <person name="Keeling P.J."/>
            <person name="Gray M.W."/>
            <person name="Grigoriev I.V."/>
            <person name="Archibald J.M."/>
        </authorList>
    </citation>
    <scope>NUCLEOTIDE SEQUENCE</scope>
    <source>
        <strain evidence="1 3">CCMP2712</strain>
    </source>
</reference>
<dbReference type="EMBL" id="JH993058">
    <property type="protein sequence ID" value="EKX37524.1"/>
    <property type="molecule type" value="Genomic_DNA"/>
</dbReference>
<accession>L1INQ9</accession>